<feature type="domain" description="DUF4216" evidence="2">
    <location>
        <begin position="182"/>
        <end position="252"/>
    </location>
</feature>
<evidence type="ECO:0000313" key="4">
    <source>
        <dbReference type="Proteomes" id="UP001227230"/>
    </source>
</evidence>
<feature type="region of interest" description="Disordered" evidence="1">
    <location>
        <begin position="388"/>
        <end position="433"/>
    </location>
</feature>
<dbReference type="SUPFAM" id="SSF48452">
    <property type="entry name" value="TPR-like"/>
    <property type="match status" value="1"/>
</dbReference>
<dbReference type="InterPro" id="IPR011990">
    <property type="entry name" value="TPR-like_helical_dom_sf"/>
</dbReference>
<dbReference type="Proteomes" id="UP001227230">
    <property type="component" value="Chromosome 12"/>
</dbReference>
<evidence type="ECO:0000313" key="3">
    <source>
        <dbReference type="EMBL" id="WKA00281.1"/>
    </source>
</evidence>
<proteinExistence type="predicted"/>
<dbReference type="PANTHER" id="PTHR48258:SF6">
    <property type="entry name" value="LEUCINE-RICH REPEAT DOMAIN, L DOMAIN-CONTAINING PROTEIN"/>
    <property type="match status" value="1"/>
</dbReference>
<sequence length="499" mass="57633">MFCSMYLTGIETRFNRSERNEDRFEDRVQGCLSIFSQQARPLGSRQHLQFSKEELTKAHWYLMNNCPELRPYLDEHTKELEKTSSHNLEKRQEQEFPKWLADRMKALRVKQSPEATDELYSLACGPDNRVHTYMGCIVNGVRFHTKDRDDRHITQNSGICLSGEHDGEEIDFYGVLSNVVVLNYVLGYKVILFKCTWFDTNQKKKRIKHDYNFTTIQVTSTWYDNDPFILATQAQQIFYLDDYKNGHNWKVVQKMNHRHMWDVPERDTNIEIDEEVCGGSDEEAYQDNESHELNWFVEQDDGFEFQRSDRLNIDPEVVNDNVLILENMNDNDDNFIRDDIEEEDETLDDYANENEMWLSCDSESEINPAAGADPEAIQVIQDSLRQANDMKAQLHSQQEASADIPSSSSEGSSTGGTKECISGPYNEQSGRNNNITRKNGNAIGATCQDLYSCAIALSEEDKNIYYCNRVAAYYGDHKYTTAVHDCVNAIEINPKYAEA</sequence>
<evidence type="ECO:0000259" key="2">
    <source>
        <dbReference type="Pfam" id="PF13952"/>
    </source>
</evidence>
<name>A0ABY9D161_VITVI</name>
<dbReference type="EMBL" id="CP126659">
    <property type="protein sequence ID" value="WKA00281.1"/>
    <property type="molecule type" value="Genomic_DNA"/>
</dbReference>
<protein>
    <recommendedName>
        <fullName evidence="2">DUF4216 domain-containing protein</fullName>
    </recommendedName>
</protein>
<dbReference type="Pfam" id="PF13952">
    <property type="entry name" value="DUF4216"/>
    <property type="match status" value="1"/>
</dbReference>
<dbReference type="InterPro" id="IPR025312">
    <property type="entry name" value="DUF4216"/>
</dbReference>
<reference evidence="3 4" key="1">
    <citation type="journal article" date="2023" name="Hortic Res">
        <title>The complete reference genome for grapevine (Vitis vinifera L.) genetics and breeding.</title>
        <authorList>
            <person name="Shi X."/>
            <person name="Cao S."/>
            <person name="Wang X."/>
            <person name="Huang S."/>
            <person name="Wang Y."/>
            <person name="Liu Z."/>
            <person name="Liu W."/>
            <person name="Leng X."/>
            <person name="Peng Y."/>
            <person name="Wang N."/>
            <person name="Wang Y."/>
            <person name="Ma Z."/>
            <person name="Xu X."/>
            <person name="Zhang F."/>
            <person name="Xue H."/>
            <person name="Zhong H."/>
            <person name="Wang Y."/>
            <person name="Zhang K."/>
            <person name="Velt A."/>
            <person name="Avia K."/>
            <person name="Holtgrawe D."/>
            <person name="Grimplet J."/>
            <person name="Matus J.T."/>
            <person name="Ware D."/>
            <person name="Wu X."/>
            <person name="Wang H."/>
            <person name="Liu C."/>
            <person name="Fang Y."/>
            <person name="Rustenholz C."/>
            <person name="Cheng Z."/>
            <person name="Xiao H."/>
            <person name="Zhou Y."/>
        </authorList>
    </citation>
    <scope>NUCLEOTIDE SEQUENCE [LARGE SCALE GENOMIC DNA]</scope>
    <source>
        <strain evidence="4">cv. Pinot noir / PN40024</strain>
        <tissue evidence="3">Leaf</tissue>
    </source>
</reference>
<dbReference type="PANTHER" id="PTHR48258">
    <property type="entry name" value="DUF4218 DOMAIN-CONTAINING PROTEIN-RELATED"/>
    <property type="match status" value="1"/>
</dbReference>
<accession>A0ABY9D161</accession>
<keyword evidence="4" id="KW-1185">Reference proteome</keyword>
<gene>
    <name evidence="3" type="ORF">VitviT2T_018654</name>
</gene>
<dbReference type="Gene3D" id="1.25.40.10">
    <property type="entry name" value="Tetratricopeptide repeat domain"/>
    <property type="match status" value="1"/>
</dbReference>
<feature type="compositionally biased region" description="Low complexity" evidence="1">
    <location>
        <begin position="406"/>
        <end position="417"/>
    </location>
</feature>
<evidence type="ECO:0000256" key="1">
    <source>
        <dbReference type="SAM" id="MobiDB-lite"/>
    </source>
</evidence>
<organism evidence="3 4">
    <name type="scientific">Vitis vinifera</name>
    <name type="common">Grape</name>
    <dbReference type="NCBI Taxonomy" id="29760"/>
    <lineage>
        <taxon>Eukaryota</taxon>
        <taxon>Viridiplantae</taxon>
        <taxon>Streptophyta</taxon>
        <taxon>Embryophyta</taxon>
        <taxon>Tracheophyta</taxon>
        <taxon>Spermatophyta</taxon>
        <taxon>Magnoliopsida</taxon>
        <taxon>eudicotyledons</taxon>
        <taxon>Gunneridae</taxon>
        <taxon>Pentapetalae</taxon>
        <taxon>rosids</taxon>
        <taxon>Vitales</taxon>
        <taxon>Vitaceae</taxon>
        <taxon>Viteae</taxon>
        <taxon>Vitis</taxon>
    </lineage>
</organism>